<reference evidence="2 3" key="1">
    <citation type="submission" date="2018-11" db="EMBL/GenBank/DDBJ databases">
        <title>Genome sequence and assembly of Colletotrichum spinosum.</title>
        <authorList>
            <person name="Gan P."/>
            <person name="Shirasu K."/>
        </authorList>
    </citation>
    <scope>NUCLEOTIDE SEQUENCE [LARGE SCALE GENOMIC DNA]</scope>
    <source>
        <strain evidence="2 3">CBS 515.97</strain>
    </source>
</reference>
<evidence type="ECO:0000313" key="2">
    <source>
        <dbReference type="EMBL" id="TDZ32541.1"/>
    </source>
</evidence>
<protein>
    <submittedName>
        <fullName evidence="2">Uncharacterized protein</fullName>
    </submittedName>
</protein>
<keyword evidence="3" id="KW-1185">Reference proteome</keyword>
<evidence type="ECO:0000256" key="1">
    <source>
        <dbReference type="SAM" id="SignalP"/>
    </source>
</evidence>
<evidence type="ECO:0000313" key="3">
    <source>
        <dbReference type="Proteomes" id="UP000295083"/>
    </source>
</evidence>
<keyword evidence="1" id="KW-0732">Signal</keyword>
<feature type="signal peptide" evidence="1">
    <location>
        <begin position="1"/>
        <end position="31"/>
    </location>
</feature>
<dbReference type="Proteomes" id="UP000295083">
    <property type="component" value="Unassembled WGS sequence"/>
</dbReference>
<comment type="caution">
    <text evidence="2">The sequence shown here is derived from an EMBL/GenBank/DDBJ whole genome shotgun (WGS) entry which is preliminary data.</text>
</comment>
<name>A0A4R8Q2J2_9PEZI</name>
<accession>A0A4R8Q2J2</accession>
<gene>
    <name evidence="2" type="ORF">C8035_v011608</name>
</gene>
<dbReference type="EMBL" id="QAPG01000076">
    <property type="protein sequence ID" value="TDZ32541.1"/>
    <property type="molecule type" value="Genomic_DNA"/>
</dbReference>
<dbReference type="AlphaFoldDB" id="A0A4R8Q2J2"/>
<organism evidence="2 3">
    <name type="scientific">Colletotrichum spinosum</name>
    <dbReference type="NCBI Taxonomy" id="1347390"/>
    <lineage>
        <taxon>Eukaryota</taxon>
        <taxon>Fungi</taxon>
        <taxon>Dikarya</taxon>
        <taxon>Ascomycota</taxon>
        <taxon>Pezizomycotina</taxon>
        <taxon>Sordariomycetes</taxon>
        <taxon>Hypocreomycetidae</taxon>
        <taxon>Glomerellales</taxon>
        <taxon>Glomerellaceae</taxon>
        <taxon>Colletotrichum</taxon>
        <taxon>Colletotrichum orbiculare species complex</taxon>
    </lineage>
</organism>
<proteinExistence type="predicted"/>
<feature type="chain" id="PRO_5020556795" evidence="1">
    <location>
        <begin position="32"/>
        <end position="347"/>
    </location>
</feature>
<sequence>MADIRGSLKPRSFRRLLAWLLFQTLLTGGLCLALAAEAGRPDDLSSPPNPLTKRAKEQFTQKFAPDYAGRAKKGVFLRSLFALDPRAAAARNGGRDVASPFQDRADVERWGWNAELDWLPENEDEDPFETPGFGNELDEAFNDPEHKVNWGKSGIAWYSHSIEYTGSDGQLKEPTEGSYSNVVNPQDGAFVFDMNYSPRSKNTATKKFPIPDLEFLSDISYFQWLQACEEKGVSPDRISLIFRARVSYKPTFDIIIRALKEAGRKKVPSWKDRATLTMSTIPGLAILGSTHGSGAAMFLIQHKAKLGLKRISEVVVWGSGSDGFEFGSEGKGEEGPYVHLRFTVEKV</sequence>